<evidence type="ECO:0000313" key="3">
    <source>
        <dbReference type="Proteomes" id="UP000185622"/>
    </source>
</evidence>
<dbReference type="PANTHER" id="PTHR14859">
    <property type="entry name" value="CALCOFLUOR WHITE HYPERSENSITIVE PROTEIN PRECURSOR"/>
    <property type="match status" value="1"/>
</dbReference>
<dbReference type="Proteomes" id="UP000185622">
    <property type="component" value="Plasmid unnamed1"/>
</dbReference>
<evidence type="ECO:0000313" key="2">
    <source>
        <dbReference type="EMBL" id="AQS50090.1"/>
    </source>
</evidence>
<organism evidence="2 3">
    <name type="scientific">Thioclava nitratireducens</name>
    <dbReference type="NCBI Taxonomy" id="1915078"/>
    <lineage>
        <taxon>Bacteria</taxon>
        <taxon>Pseudomonadati</taxon>
        <taxon>Pseudomonadota</taxon>
        <taxon>Alphaproteobacteria</taxon>
        <taxon>Rhodobacterales</taxon>
        <taxon>Paracoccaceae</taxon>
        <taxon>Thioclava</taxon>
    </lineage>
</organism>
<reference evidence="2 3" key="1">
    <citation type="submission" date="2017-01" db="EMBL/GenBank/DDBJ databases">
        <title>The complete genome sequence of a sulfur-oxidizing marine bacterium Thioclava sp. 25B10_4T.</title>
        <authorList>
            <person name="Liu Y."/>
            <person name="Lai Q."/>
            <person name="Shao Z."/>
        </authorList>
    </citation>
    <scope>NUCLEOTIDE SEQUENCE [LARGE SCALE GENOMIC DNA]</scope>
    <source>
        <strain evidence="2 3">25B10_4</strain>
        <plasmid evidence="2 3">unnamed1</plasmid>
    </source>
</reference>
<gene>
    <name evidence="2" type="ORF">BMG03_19420</name>
</gene>
<dbReference type="EMBL" id="CP019438">
    <property type="protein sequence ID" value="AQS50090.1"/>
    <property type="molecule type" value="Genomic_DNA"/>
</dbReference>
<name>A0ABN4XD77_9RHOB</name>
<keyword evidence="2" id="KW-0614">Plasmid</keyword>
<keyword evidence="3" id="KW-1185">Reference proteome</keyword>
<feature type="domain" description="Endonuclease/exonuclease/phosphatase" evidence="1">
    <location>
        <begin position="9"/>
        <end position="223"/>
    </location>
</feature>
<sequence length="249" mass="27363">MKQDGLRIASYNIRKAVGTDRKRDPDRILRIINELSADVVALQEADRRIPPRRSALDRRALRERAGLVPVEFEHGRDSLGWHGNAILVRPNIEVLDRAHFDLPGLEPRGAVSAVLETGGSLIRVVGVHLGLLRQTRRAQLSQLSEFLKAGDDIATVIVGDFNEHSLSVGLGRLRPDFTIFDAGRTFHSRRPIFALDRIACSQHLKPGIVGVMTAGEASVGSDHLPVFAEILMATDEARSRSLPSKPQGT</sequence>
<dbReference type="PANTHER" id="PTHR14859:SF15">
    <property type="entry name" value="ENDONUCLEASE_EXONUCLEASE_PHOSPHATASE DOMAIN-CONTAINING PROTEIN"/>
    <property type="match status" value="1"/>
</dbReference>
<dbReference type="Gene3D" id="3.60.10.10">
    <property type="entry name" value="Endonuclease/exonuclease/phosphatase"/>
    <property type="match status" value="1"/>
</dbReference>
<accession>A0ABN4XD77</accession>
<dbReference type="SUPFAM" id="SSF56219">
    <property type="entry name" value="DNase I-like"/>
    <property type="match status" value="1"/>
</dbReference>
<dbReference type="Pfam" id="PF03372">
    <property type="entry name" value="Exo_endo_phos"/>
    <property type="match status" value="1"/>
</dbReference>
<geneLocation type="plasmid" evidence="2 3">
    <name>unnamed1</name>
</geneLocation>
<evidence type="ECO:0000259" key="1">
    <source>
        <dbReference type="Pfam" id="PF03372"/>
    </source>
</evidence>
<dbReference type="InterPro" id="IPR036691">
    <property type="entry name" value="Endo/exonu/phosph_ase_sf"/>
</dbReference>
<protein>
    <recommendedName>
        <fullName evidence="1">Endonuclease/exonuclease/phosphatase domain-containing protein</fullName>
    </recommendedName>
</protein>
<dbReference type="InterPro" id="IPR005135">
    <property type="entry name" value="Endo/exonuclease/phosphatase"/>
</dbReference>
<dbReference type="InterPro" id="IPR051916">
    <property type="entry name" value="GPI-anchor_lipid_remodeler"/>
</dbReference>
<dbReference type="RefSeq" id="WP_075777345.1">
    <property type="nucleotide sequence ID" value="NZ_CP019438.1"/>
</dbReference>
<proteinExistence type="predicted"/>